<evidence type="ECO:0000313" key="4">
    <source>
        <dbReference type="EMBL" id="ODV62373.1"/>
    </source>
</evidence>
<evidence type="ECO:0008006" key="6">
    <source>
        <dbReference type="Google" id="ProtNLM"/>
    </source>
</evidence>
<dbReference type="InterPro" id="IPR038132">
    <property type="entry name" value="Vps16_C_sf"/>
</dbReference>
<feature type="domain" description="Vps16 N-terminal" evidence="3">
    <location>
        <begin position="234"/>
        <end position="553"/>
    </location>
</feature>
<dbReference type="InterPro" id="IPR006925">
    <property type="entry name" value="Vps16_C"/>
</dbReference>
<dbReference type="InParanoid" id="A0A1D2VL92"/>
<dbReference type="PANTHER" id="PTHR12811">
    <property type="entry name" value="VACUOLAR PROTEIN SORTING VPS16"/>
    <property type="match status" value="1"/>
</dbReference>
<protein>
    <recommendedName>
        <fullName evidence="6">Vacuolar protein sorting-associated protein 16 homolog</fullName>
    </recommendedName>
</protein>
<dbReference type="EMBL" id="KV454477">
    <property type="protein sequence ID" value="ODV62373.1"/>
    <property type="molecule type" value="Genomic_DNA"/>
</dbReference>
<dbReference type="RefSeq" id="XP_020048680.1">
    <property type="nucleotide sequence ID" value="XM_020191691.1"/>
</dbReference>
<dbReference type="STRING" id="1344418.A0A1D2VL92"/>
<evidence type="ECO:0000313" key="5">
    <source>
        <dbReference type="Proteomes" id="UP000095038"/>
    </source>
</evidence>
<gene>
    <name evidence="4" type="ORF">ASCRUDRAFT_6963</name>
</gene>
<reference evidence="5" key="1">
    <citation type="submission" date="2016-05" db="EMBL/GenBank/DDBJ databases">
        <title>Comparative genomics of biotechnologically important yeasts.</title>
        <authorList>
            <consortium name="DOE Joint Genome Institute"/>
            <person name="Riley R."/>
            <person name="Haridas S."/>
            <person name="Wolfe K.H."/>
            <person name="Lopes M.R."/>
            <person name="Hittinger C.T."/>
            <person name="Goker M."/>
            <person name="Salamov A."/>
            <person name="Wisecaver J."/>
            <person name="Long T.M."/>
            <person name="Aerts A.L."/>
            <person name="Barry K."/>
            <person name="Choi C."/>
            <person name="Clum A."/>
            <person name="Coughlan A.Y."/>
            <person name="Deshpande S."/>
            <person name="Douglass A.P."/>
            <person name="Hanson S.J."/>
            <person name="Klenk H.-P."/>
            <person name="Labutti K."/>
            <person name="Lapidus A."/>
            <person name="Lindquist E."/>
            <person name="Lipzen A."/>
            <person name="Meier-Kolthoff J.P."/>
            <person name="Ohm R.A."/>
            <person name="Otillar R.P."/>
            <person name="Pangilinan J."/>
            <person name="Peng Y."/>
            <person name="Rokas A."/>
            <person name="Rosa C.A."/>
            <person name="Scheuner C."/>
            <person name="Sibirny A.A."/>
            <person name="Slot J.C."/>
            <person name="Stielow J.B."/>
            <person name="Sun H."/>
            <person name="Kurtzman C.P."/>
            <person name="Blackwell M."/>
            <person name="Grigoriev I.V."/>
            <person name="Jeffries T.W."/>
        </authorList>
    </citation>
    <scope>NUCLEOTIDE SEQUENCE [LARGE SCALE GENOMIC DNA]</scope>
    <source>
        <strain evidence="5">DSM 1968</strain>
    </source>
</reference>
<proteinExistence type="inferred from homology"/>
<dbReference type="PIRSF" id="PIRSF007949">
    <property type="entry name" value="VPS16"/>
    <property type="match status" value="1"/>
</dbReference>
<feature type="domain" description="Vps16 N-terminal" evidence="3">
    <location>
        <begin position="118"/>
        <end position="233"/>
    </location>
</feature>
<name>A0A1D2VL92_9ASCO</name>
<dbReference type="OrthoDB" id="1792at2759"/>
<dbReference type="FunCoup" id="A0A1D2VL92">
    <property type="interactions" value="1079"/>
</dbReference>
<evidence type="ECO:0000259" key="2">
    <source>
        <dbReference type="Pfam" id="PF04840"/>
    </source>
</evidence>
<feature type="domain" description="Vps16 C-terminal" evidence="2">
    <location>
        <begin position="655"/>
        <end position="720"/>
    </location>
</feature>
<dbReference type="GO" id="GO:0016197">
    <property type="term" value="P:endosomal transport"/>
    <property type="evidence" value="ECO:0007669"/>
    <property type="project" value="TreeGrafter"/>
</dbReference>
<comment type="similarity">
    <text evidence="1">Belongs to the VPS16 family.</text>
</comment>
<dbReference type="InterPro" id="IPR016534">
    <property type="entry name" value="VPS16"/>
</dbReference>
<dbReference type="InterPro" id="IPR006926">
    <property type="entry name" value="Vps16_N"/>
</dbReference>
<keyword evidence="5" id="KW-1185">Reference proteome</keyword>
<evidence type="ECO:0000256" key="1">
    <source>
        <dbReference type="ARBA" id="ARBA00009250"/>
    </source>
</evidence>
<dbReference type="GO" id="GO:0005768">
    <property type="term" value="C:endosome"/>
    <property type="evidence" value="ECO:0007669"/>
    <property type="project" value="TreeGrafter"/>
</dbReference>
<dbReference type="GeneID" id="30965327"/>
<dbReference type="AlphaFoldDB" id="A0A1D2VL92"/>
<dbReference type="Gene3D" id="1.10.150.780">
    <property type="entry name" value="Vps16, C-terminal region"/>
    <property type="match status" value="1"/>
</dbReference>
<dbReference type="Pfam" id="PF04840">
    <property type="entry name" value="Vps16_C"/>
    <property type="match status" value="2"/>
</dbReference>
<dbReference type="GO" id="GO:0030897">
    <property type="term" value="C:HOPS complex"/>
    <property type="evidence" value="ECO:0007669"/>
    <property type="project" value="TreeGrafter"/>
</dbReference>
<dbReference type="PANTHER" id="PTHR12811:SF0">
    <property type="entry name" value="VACUOLAR PROTEIN SORTING-ASSOCIATED PROTEIN 16 HOMOLOG"/>
    <property type="match status" value="1"/>
</dbReference>
<accession>A0A1D2VL92</accession>
<dbReference type="Pfam" id="PF04841">
    <property type="entry name" value="Vps16_N"/>
    <property type="match status" value="2"/>
</dbReference>
<dbReference type="Proteomes" id="UP000095038">
    <property type="component" value="Unassembled WGS sequence"/>
</dbReference>
<organism evidence="4 5">
    <name type="scientific">Ascoidea rubescens DSM 1968</name>
    <dbReference type="NCBI Taxonomy" id="1344418"/>
    <lineage>
        <taxon>Eukaryota</taxon>
        <taxon>Fungi</taxon>
        <taxon>Dikarya</taxon>
        <taxon>Ascomycota</taxon>
        <taxon>Saccharomycotina</taxon>
        <taxon>Saccharomycetes</taxon>
        <taxon>Ascoideaceae</taxon>
        <taxon>Ascoidea</taxon>
    </lineage>
</organism>
<feature type="domain" description="Vps16 C-terminal" evidence="2">
    <location>
        <begin position="875"/>
        <end position="1097"/>
    </location>
</feature>
<evidence type="ECO:0000259" key="3">
    <source>
        <dbReference type="Pfam" id="PF04841"/>
    </source>
</evidence>
<dbReference type="GO" id="GO:0003779">
    <property type="term" value="F:actin binding"/>
    <property type="evidence" value="ECO:0007669"/>
    <property type="project" value="TreeGrafter"/>
</dbReference>
<dbReference type="GO" id="GO:0006886">
    <property type="term" value="P:intracellular protein transport"/>
    <property type="evidence" value="ECO:0007669"/>
    <property type="project" value="InterPro"/>
</dbReference>
<sequence length="1109" mass="126232">MASNPSLGWERLKDVFYRVRECYSLSWNNINISNYIVAVAPFSTAIALYPKSQPTVSTQNHNNTINQLNQLNQLNRSSLNAITSTLTNFNQDNTQSNNISGTSYFNSDLHASNTSSGSNVIQIFSGSGSKLFNINWNEVANGKIVDFFFSINEDLIIILENGIFRNYYDFNGNFNEFSLGFNSDKIGINDIKYYSTGFVARLNNNNFIHVNDYNNPYPRLLASFNDKNSNNNNISNPNANTANNKVSAINAANIDNQSLITTTTTAKSLLNDSSSQFFNDTSYFNIHAWNIISPSFSLTKNIEILISRDDTIYTIDDQSINNKFLNEGPFDFIAISPNAEFLSLYSSLSNKVYIISSDFQRKLSEFELNNNNNNITNTINISAMNNDNGNDTDSNNDKPLQLQWCGNDAVVLSFNDEIKLIGPSSSYINFYYDSPVFLNTEIDGIRILSNSKLEFLSRVPDLTVNIFKIGSTSPSSILLDSIDTTSISSNSSSSFNSTSLENLSIIKDGLVDAINCCIKGSTEEFDVYWQKKLLKAASFGKSFLEFYNSDFLIESILLLKILNQIRSHNIGMFLTFNQFNLILSNGLNFQDNLINNLLIKRNQFFLALKISEKLNLPNDLIYINWACLKIKYSPNVDDKSLLKIILNKLSVIKNISFEKISQIAYQEGRLNLSIMLLNYEPVSGKKIPLLLNMEEDELALVKAQESLNYELILYVLLILYYKYLILKNPSNVNYESSNLNSNSGGIGEFFNIINNKKIAMNYLEKLLKEKNFANLNPEDSIILLKKYYYSFDNRINIANFQIIESLKNENIDRDLLHNNLNNAKTYGSVITTVSSNTSNKTTSINGEISINNGTAMDTNNLNNTITNITNANNELINRELEKFEQQKSSINKAIKSYNEFKNSNNRNYIDDLKYLQSELKLIQVQENLTKDLLPIHPNFKIHHLSVIQTIEELIKINKFQSNASSSINNKTFKILKEFKITELRYQWLVLKTLTKQRKFNDLLTFVNNNSSASGKIVIGYKPIVNECLKYGNKKFAALFVKKSNDIPYQEKLDYYLKCGDFRNYCEEAVKNKDLNRLKEILQLYNENGTSSSNTAIIDIIQQYINKIKR</sequence>
<dbReference type="GO" id="GO:0042144">
    <property type="term" value="P:vacuole fusion, non-autophagic"/>
    <property type="evidence" value="ECO:0007669"/>
    <property type="project" value="TreeGrafter"/>
</dbReference>